<evidence type="ECO:0000256" key="2">
    <source>
        <dbReference type="ARBA" id="ARBA00022771"/>
    </source>
</evidence>
<dbReference type="SMART" id="SM00666">
    <property type="entry name" value="PB1"/>
    <property type="match status" value="1"/>
</dbReference>
<feature type="domain" description="UBA" evidence="6">
    <location>
        <begin position="933"/>
        <end position="977"/>
    </location>
</feature>
<keyword evidence="1" id="KW-0479">Metal-binding</keyword>
<dbReference type="EMBL" id="CDMZ01004200">
    <property type="protein sequence ID" value="CEM48963.1"/>
    <property type="molecule type" value="Genomic_DNA"/>
</dbReference>
<evidence type="ECO:0000259" key="6">
    <source>
        <dbReference type="PROSITE" id="PS50030"/>
    </source>
</evidence>
<dbReference type="Pfam" id="PF00569">
    <property type="entry name" value="ZZ"/>
    <property type="match status" value="1"/>
</dbReference>
<feature type="region of interest" description="Disordered" evidence="5">
    <location>
        <begin position="911"/>
        <end position="932"/>
    </location>
</feature>
<feature type="region of interest" description="Disordered" evidence="5">
    <location>
        <begin position="90"/>
        <end position="124"/>
    </location>
</feature>
<dbReference type="InterPro" id="IPR029071">
    <property type="entry name" value="Ubiquitin-like_domsf"/>
</dbReference>
<dbReference type="CDD" id="cd05992">
    <property type="entry name" value="PB1"/>
    <property type="match status" value="1"/>
</dbReference>
<evidence type="ECO:0000256" key="3">
    <source>
        <dbReference type="ARBA" id="ARBA00022833"/>
    </source>
</evidence>
<dbReference type="InterPro" id="IPR009060">
    <property type="entry name" value="UBA-like_sf"/>
</dbReference>
<name>A0A0G4HWT7_9ALVE</name>
<dbReference type="InterPro" id="IPR053793">
    <property type="entry name" value="PB1-like"/>
</dbReference>
<dbReference type="SUPFAM" id="SSF57850">
    <property type="entry name" value="RING/U-box"/>
    <property type="match status" value="1"/>
</dbReference>
<dbReference type="SMART" id="SM00291">
    <property type="entry name" value="ZnF_ZZ"/>
    <property type="match status" value="1"/>
</dbReference>
<dbReference type="SUPFAM" id="SSF54277">
    <property type="entry name" value="CAD &amp; PB1 domains"/>
    <property type="match status" value="1"/>
</dbReference>
<dbReference type="Gene3D" id="3.30.60.90">
    <property type="match status" value="1"/>
</dbReference>
<accession>A0A0G4HWT7</accession>
<evidence type="ECO:0000256" key="4">
    <source>
        <dbReference type="PROSITE-ProRule" id="PRU00228"/>
    </source>
</evidence>
<dbReference type="CDD" id="cd01763">
    <property type="entry name" value="Ubl_SUMO_like"/>
    <property type="match status" value="1"/>
</dbReference>
<feature type="compositionally biased region" description="Polar residues" evidence="5">
    <location>
        <begin position="678"/>
        <end position="697"/>
    </location>
</feature>
<feature type="region of interest" description="Disordered" evidence="5">
    <location>
        <begin position="677"/>
        <end position="747"/>
    </location>
</feature>
<dbReference type="PROSITE" id="PS50135">
    <property type="entry name" value="ZF_ZZ_2"/>
    <property type="match status" value="1"/>
</dbReference>
<proteinExistence type="predicted"/>
<protein>
    <recommendedName>
        <fullName evidence="10">ZZ-type domain-containing protein</fullName>
    </recommendedName>
</protein>
<dbReference type="PROSITE" id="PS51745">
    <property type="entry name" value="PB1"/>
    <property type="match status" value="1"/>
</dbReference>
<feature type="compositionally biased region" description="Low complexity" evidence="5">
    <location>
        <begin position="780"/>
        <end position="791"/>
    </location>
</feature>
<dbReference type="CDD" id="cd02340">
    <property type="entry name" value="ZZ_NBR1_like"/>
    <property type="match status" value="1"/>
</dbReference>
<keyword evidence="3" id="KW-0862">Zinc</keyword>
<gene>
    <name evidence="9" type="ORF">Cvel_9132</name>
</gene>
<reference evidence="9" key="1">
    <citation type="submission" date="2014-11" db="EMBL/GenBank/DDBJ databases">
        <authorList>
            <person name="Otto D Thomas"/>
            <person name="Naeem Raeece"/>
        </authorList>
    </citation>
    <scope>NUCLEOTIDE SEQUENCE</scope>
</reference>
<evidence type="ECO:0000259" key="8">
    <source>
        <dbReference type="PROSITE" id="PS51745"/>
    </source>
</evidence>
<feature type="region of interest" description="Disordered" evidence="5">
    <location>
        <begin position="766"/>
        <end position="845"/>
    </location>
</feature>
<evidence type="ECO:0000256" key="5">
    <source>
        <dbReference type="SAM" id="MobiDB-lite"/>
    </source>
</evidence>
<keyword evidence="2 4" id="KW-0863">Zinc-finger</keyword>
<evidence type="ECO:0008006" key="10">
    <source>
        <dbReference type="Google" id="ProtNLM"/>
    </source>
</evidence>
<feature type="compositionally biased region" description="Low complexity" evidence="5">
    <location>
        <begin position="832"/>
        <end position="845"/>
    </location>
</feature>
<feature type="compositionally biased region" description="Low complexity" evidence="5">
    <location>
        <begin position="724"/>
        <end position="735"/>
    </location>
</feature>
<feature type="domain" description="PB1" evidence="8">
    <location>
        <begin position="1"/>
        <end position="82"/>
    </location>
</feature>
<dbReference type="InterPro" id="IPR000433">
    <property type="entry name" value="Znf_ZZ"/>
</dbReference>
<dbReference type="VEuPathDB" id="CryptoDB:Cvel_9132"/>
<feature type="compositionally biased region" description="Polar residues" evidence="5">
    <location>
        <begin position="714"/>
        <end position="723"/>
    </location>
</feature>
<sequence length="977" mass="105427">MFTIKVAVDSDVRRVRVPKDASFDKALEEVTKAFQGCDEFKGRVLRYKDEEGDLCTLVPQTWHDAVEVAGTNPSNILHVTAIADAEIKKREKKLDKQEKKQEKHERKEMKKQQQAAGQTARTSSHRPYKINLTVRGFASTVDFAMRLDAPFENVLQKYCDRVKVSPAHAELLWDTKVVPLKSTPESFKWTDETGPFILDARMKTPPSSTSAAAPATAGAAVPSTLFEKKKETPKATSTTAPTPPPPTQQPQVHPAAAASTAASGSASAPPPPPPSASGPVPPPPPPPPPLPFDFDGLFFLPFFANGVTAQATEFLTQILTAKRQEIQAKLSEKKTEVESFLNQAIDKYRNAFVSFHALLVDRDPSLPLSPYISALQEILTTTERPIPLLTVDFVNAILDAWLRETEEFRQQVITTITRDILPSLQQSMGMPPGSQGDVTVEMDVGPDGVRTRVTPGAPGDAAAAAAAAAEAEDEDDEGASDDEQDNTNQNTTRETNTDAKQQQQQQQQQHRHGVYFEGRYEVHENVQCDGCGAAPIRGPRFKCITCDDFDFCRDCKKKWKKDEIQHPVGHRFRRQPIFFGGMGMPRGGGCGRGGRGHRGRGAGFFGGGHGHGPVGFFPPGWFNHMMSQGPPPAPTADGVPPPHRHGCRGRAAWGPGPFMAAASGRGGCMWTGPGGSFFCSQQPPNPTTTAEGEQTGESAEPKKTATDKAGAGAESTTPTVSVKQQQQQTEQADSQQQKDPKAKEANAAAAAVDLLEVQTDRSEVASASVSVYERPPPPAVVVSHPQPQQQQEQKEKERENPAEDELDADAPESLRSVLAAAIGQDSPREEQPVNPTTDNVNTQTNTITQQTPSAVATGAEADGYEYVQATTEQQPTGPVHFPSLEEALETGSGFNIVGRYPVPPSPPLPVNPAPSAAAAPASLPPPPAPHPISIEQERFEEALRFLVGAGFQREEARKALEAAKGNQADAVEILLRH</sequence>
<dbReference type="GO" id="GO:0008270">
    <property type="term" value="F:zinc ion binding"/>
    <property type="evidence" value="ECO:0007669"/>
    <property type="project" value="UniProtKB-KW"/>
</dbReference>
<feature type="compositionally biased region" description="Low complexity" evidence="5">
    <location>
        <begin position="456"/>
        <end position="469"/>
    </location>
</feature>
<feature type="compositionally biased region" description="Pro residues" evidence="5">
    <location>
        <begin position="268"/>
        <end position="289"/>
    </location>
</feature>
<dbReference type="Gene3D" id="3.10.20.90">
    <property type="entry name" value="Phosphatidylinositol 3-kinase Catalytic Subunit, Chain A, domain 1"/>
    <property type="match status" value="2"/>
</dbReference>
<dbReference type="SUPFAM" id="SSF46934">
    <property type="entry name" value="UBA-like"/>
    <property type="match status" value="1"/>
</dbReference>
<dbReference type="PANTHER" id="PTHR20930:SF0">
    <property type="entry name" value="PROTEIN ILRUN"/>
    <property type="match status" value="1"/>
</dbReference>
<organism evidence="9">
    <name type="scientific">Chromera velia CCMP2878</name>
    <dbReference type="NCBI Taxonomy" id="1169474"/>
    <lineage>
        <taxon>Eukaryota</taxon>
        <taxon>Sar</taxon>
        <taxon>Alveolata</taxon>
        <taxon>Colpodellida</taxon>
        <taxon>Chromeraceae</taxon>
        <taxon>Chromera</taxon>
    </lineage>
</organism>
<feature type="region of interest" description="Disordered" evidence="5">
    <location>
        <begin position="424"/>
        <end position="512"/>
    </location>
</feature>
<dbReference type="PROSITE" id="PS50030">
    <property type="entry name" value="UBA"/>
    <property type="match status" value="1"/>
</dbReference>
<dbReference type="InterPro" id="IPR000270">
    <property type="entry name" value="PB1_dom"/>
</dbReference>
<evidence type="ECO:0000259" key="7">
    <source>
        <dbReference type="PROSITE" id="PS50135"/>
    </source>
</evidence>
<dbReference type="InterPro" id="IPR015940">
    <property type="entry name" value="UBA"/>
</dbReference>
<feature type="compositionally biased region" description="Low complexity" evidence="5">
    <location>
        <begin position="249"/>
        <end position="267"/>
    </location>
</feature>
<dbReference type="InterPro" id="IPR043145">
    <property type="entry name" value="Znf_ZZ_sf"/>
</dbReference>
<dbReference type="SMART" id="SM00165">
    <property type="entry name" value="UBA"/>
    <property type="match status" value="1"/>
</dbReference>
<feature type="compositionally biased region" description="Basic and acidic residues" evidence="5">
    <location>
        <begin position="90"/>
        <end position="111"/>
    </location>
</feature>
<feature type="compositionally biased region" description="Low complexity" evidence="5">
    <location>
        <begin position="204"/>
        <end position="224"/>
    </location>
</feature>
<dbReference type="PROSITE" id="PS01357">
    <property type="entry name" value="ZF_ZZ_1"/>
    <property type="match status" value="1"/>
</dbReference>
<evidence type="ECO:0000256" key="1">
    <source>
        <dbReference type="ARBA" id="ARBA00022723"/>
    </source>
</evidence>
<dbReference type="Gene3D" id="1.10.8.10">
    <property type="entry name" value="DNA helicase RuvA subunit, C-terminal domain"/>
    <property type="match status" value="1"/>
</dbReference>
<evidence type="ECO:0000313" key="9">
    <source>
        <dbReference type="EMBL" id="CEM48963.1"/>
    </source>
</evidence>
<feature type="region of interest" description="Disordered" evidence="5">
    <location>
        <begin position="200"/>
        <end position="289"/>
    </location>
</feature>
<feature type="compositionally biased region" description="Basic and acidic residues" evidence="5">
    <location>
        <begin position="792"/>
        <end position="801"/>
    </location>
</feature>
<dbReference type="AlphaFoldDB" id="A0A0G4HWT7"/>
<feature type="compositionally biased region" description="Acidic residues" evidence="5">
    <location>
        <begin position="470"/>
        <end position="485"/>
    </location>
</feature>
<feature type="domain" description="ZZ-type" evidence="7">
    <location>
        <begin position="523"/>
        <end position="580"/>
    </location>
</feature>
<dbReference type="PANTHER" id="PTHR20930">
    <property type="entry name" value="OVARIAN CARCINOMA ANTIGEN CA125-RELATED"/>
    <property type="match status" value="1"/>
</dbReference>
<dbReference type="SUPFAM" id="SSF54236">
    <property type="entry name" value="Ubiquitin-like"/>
    <property type="match status" value="1"/>
</dbReference>